<sequence>MPKVGSSFTAPGPQYELQAWNRPMIENTLSQAEQVINELMQLHPKGFDMTLERMRRLLEVLGNPQDKLPPVIHVAGTNGKGSVSAFSRALLEAGGLAVHVHTSPHLVNWHERYRIGVKGGKGQIVDDGSLADALRRVAVANAGQHITVFEILTAAAFLLFSEIPADAVIMEVGMGGRLDCTNVVDRPAVSVIMPISFDHQAYLGDRVELIAAEKAGIMKRRRPVVIGHQEFAAAREALVDIAERLGCPLSVFGQDYLAFEEHGRLVYQDESGLMDLPLPKLPGRHQFANAAAAIRAVRSAGFTVTEAMAETAMYSVEWPGRLQKLTEGALLAHAPKGAEIWVDGGHNPGAGEVIAEAMAGFEERQSRPLYLITGMLNTKDPLGYFKAFEGLAIQAFTVPIRGTDAALDPVALASSAYDAGIPAEPVSSVAEALEAICSRVNAEEIAPRILIGGSLYVVGNVLSDNGTPPR</sequence>
<dbReference type="AlphaFoldDB" id="B9JXV9"/>
<dbReference type="GO" id="GO:0005524">
    <property type="term" value="F:ATP binding"/>
    <property type="evidence" value="ECO:0007669"/>
    <property type="project" value="UniProtKB-KW"/>
</dbReference>
<dbReference type="Pfam" id="PF08245">
    <property type="entry name" value="Mur_ligase_M"/>
    <property type="match status" value="1"/>
</dbReference>
<feature type="domain" description="Mur ligase central" evidence="10">
    <location>
        <begin position="74"/>
        <end position="296"/>
    </location>
</feature>
<dbReference type="EC" id="6.3.2.17" evidence="3"/>
<dbReference type="GO" id="GO:0008841">
    <property type="term" value="F:dihydrofolate synthase activity"/>
    <property type="evidence" value="ECO:0007669"/>
    <property type="project" value="TreeGrafter"/>
</dbReference>
<comment type="cofactor">
    <cofactor evidence="1">
        <name>Mg(2+)</name>
        <dbReference type="ChEBI" id="CHEBI:18420"/>
    </cofactor>
</comment>
<evidence type="ECO:0000256" key="4">
    <source>
        <dbReference type="ARBA" id="ARBA00022598"/>
    </source>
</evidence>
<evidence type="ECO:0000313" key="12">
    <source>
        <dbReference type="Proteomes" id="UP000001596"/>
    </source>
</evidence>
<dbReference type="HOGENOM" id="CLU_015869_1_1_5"/>
<evidence type="ECO:0000313" key="11">
    <source>
        <dbReference type="EMBL" id="ACM34989.1"/>
    </source>
</evidence>
<dbReference type="GO" id="GO:0046872">
    <property type="term" value="F:metal ion binding"/>
    <property type="evidence" value="ECO:0007669"/>
    <property type="project" value="UniProtKB-KW"/>
</dbReference>
<evidence type="ECO:0000256" key="9">
    <source>
        <dbReference type="ARBA" id="ARBA00047493"/>
    </source>
</evidence>
<evidence type="ECO:0000256" key="5">
    <source>
        <dbReference type="ARBA" id="ARBA00022723"/>
    </source>
</evidence>
<dbReference type="PANTHER" id="PTHR11136:SF0">
    <property type="entry name" value="DIHYDROFOLATE SYNTHETASE-RELATED"/>
    <property type="match status" value="1"/>
</dbReference>
<dbReference type="SUPFAM" id="SSF53244">
    <property type="entry name" value="MurD-like peptide ligases, peptide-binding domain"/>
    <property type="match status" value="1"/>
</dbReference>
<keyword evidence="5" id="KW-0479">Metal-binding</keyword>
<dbReference type="PIRSF" id="PIRSF001563">
    <property type="entry name" value="Folylpolyglu_synth"/>
    <property type="match status" value="1"/>
</dbReference>
<evidence type="ECO:0000256" key="6">
    <source>
        <dbReference type="ARBA" id="ARBA00022741"/>
    </source>
</evidence>
<dbReference type="InterPro" id="IPR013221">
    <property type="entry name" value="Mur_ligase_cen"/>
</dbReference>
<gene>
    <name evidence="11" type="primary">folC</name>
    <name evidence="11" type="ordered locus">Avi_0024</name>
</gene>
<comment type="similarity">
    <text evidence="2">Belongs to the folylpolyglutamate synthase family.</text>
</comment>
<dbReference type="Gene3D" id="3.40.1190.10">
    <property type="entry name" value="Mur-like, catalytic domain"/>
    <property type="match status" value="1"/>
</dbReference>
<dbReference type="InterPro" id="IPR001645">
    <property type="entry name" value="Folylpolyglutamate_synth"/>
</dbReference>
<proteinExistence type="inferred from homology"/>
<evidence type="ECO:0000256" key="8">
    <source>
        <dbReference type="ARBA" id="ARBA00022842"/>
    </source>
</evidence>
<evidence type="ECO:0000256" key="2">
    <source>
        <dbReference type="ARBA" id="ARBA00008276"/>
    </source>
</evidence>
<dbReference type="PANTHER" id="PTHR11136">
    <property type="entry name" value="FOLYLPOLYGLUTAMATE SYNTHASE-RELATED"/>
    <property type="match status" value="1"/>
</dbReference>
<dbReference type="FunFam" id="3.40.1190.10:FF:000011">
    <property type="entry name" value="Folylpolyglutamate synthase/dihydrofolate synthase"/>
    <property type="match status" value="1"/>
</dbReference>
<keyword evidence="7" id="KW-0067">ATP-binding</keyword>
<name>B9JXV9_ALLAM</name>
<dbReference type="InterPro" id="IPR018109">
    <property type="entry name" value="Folylpolyglutamate_synth_CS"/>
</dbReference>
<dbReference type="GO" id="GO:0004326">
    <property type="term" value="F:tetrahydrofolylpolyglutamate synthase activity"/>
    <property type="evidence" value="ECO:0007669"/>
    <property type="project" value="UniProtKB-EC"/>
</dbReference>
<dbReference type="UniPathway" id="UPA00077">
    <property type="reaction ID" value="UER00157"/>
</dbReference>
<dbReference type="Gene3D" id="3.90.190.20">
    <property type="entry name" value="Mur ligase, C-terminal domain"/>
    <property type="match status" value="1"/>
</dbReference>
<dbReference type="InterPro" id="IPR036615">
    <property type="entry name" value="Mur_ligase_C_dom_sf"/>
</dbReference>
<dbReference type="EMBL" id="CP000633">
    <property type="protein sequence ID" value="ACM34989.1"/>
    <property type="molecule type" value="Genomic_DNA"/>
</dbReference>
<dbReference type="GO" id="GO:0005737">
    <property type="term" value="C:cytoplasm"/>
    <property type="evidence" value="ECO:0007669"/>
    <property type="project" value="TreeGrafter"/>
</dbReference>
<comment type="catalytic activity">
    <reaction evidence="9">
        <text>(6S)-5,6,7,8-tetrahydrofolyl-(gamma-L-Glu)(n) + L-glutamate + ATP = (6S)-5,6,7,8-tetrahydrofolyl-(gamma-L-Glu)(n+1) + ADP + phosphate + H(+)</text>
        <dbReference type="Rhea" id="RHEA:10580"/>
        <dbReference type="Rhea" id="RHEA-COMP:14738"/>
        <dbReference type="Rhea" id="RHEA-COMP:14740"/>
        <dbReference type="ChEBI" id="CHEBI:15378"/>
        <dbReference type="ChEBI" id="CHEBI:29985"/>
        <dbReference type="ChEBI" id="CHEBI:30616"/>
        <dbReference type="ChEBI" id="CHEBI:43474"/>
        <dbReference type="ChEBI" id="CHEBI:141005"/>
        <dbReference type="ChEBI" id="CHEBI:456216"/>
        <dbReference type="EC" id="6.3.2.17"/>
    </reaction>
</comment>
<dbReference type="eggNOG" id="COG0285">
    <property type="taxonomic scope" value="Bacteria"/>
</dbReference>
<dbReference type="PROSITE" id="PS01012">
    <property type="entry name" value="FOLYLPOLYGLU_SYNT_2"/>
    <property type="match status" value="1"/>
</dbReference>
<organism evidence="11 12">
    <name type="scientific">Allorhizobium ampelinum (strain ATCC BAA-846 / DSM 112012 / S4)</name>
    <name type="common">Agrobacterium vitis (strain S4)</name>
    <dbReference type="NCBI Taxonomy" id="311402"/>
    <lineage>
        <taxon>Bacteria</taxon>
        <taxon>Pseudomonadati</taxon>
        <taxon>Pseudomonadota</taxon>
        <taxon>Alphaproteobacteria</taxon>
        <taxon>Hyphomicrobiales</taxon>
        <taxon>Rhizobiaceae</taxon>
        <taxon>Rhizobium/Agrobacterium group</taxon>
        <taxon>Allorhizobium</taxon>
        <taxon>Allorhizobium ampelinum</taxon>
    </lineage>
</organism>
<evidence type="ECO:0000259" key="10">
    <source>
        <dbReference type="Pfam" id="PF08245"/>
    </source>
</evidence>
<evidence type="ECO:0000256" key="1">
    <source>
        <dbReference type="ARBA" id="ARBA00001946"/>
    </source>
</evidence>
<keyword evidence="12" id="KW-1185">Reference proteome</keyword>
<dbReference type="Proteomes" id="UP000001596">
    <property type="component" value="Chromosome 1"/>
</dbReference>
<evidence type="ECO:0000256" key="7">
    <source>
        <dbReference type="ARBA" id="ARBA00022840"/>
    </source>
</evidence>
<protein>
    <recommendedName>
        <fullName evidence="3">tetrahydrofolate synthase</fullName>
        <ecNumber evidence="3">6.3.2.17</ecNumber>
    </recommendedName>
</protein>
<dbReference type="KEGG" id="avi:Avi_0024"/>
<dbReference type="InterPro" id="IPR036565">
    <property type="entry name" value="Mur-like_cat_sf"/>
</dbReference>
<dbReference type="SUPFAM" id="SSF53623">
    <property type="entry name" value="MurD-like peptide ligases, catalytic domain"/>
    <property type="match status" value="1"/>
</dbReference>
<keyword evidence="4" id="KW-0436">Ligase</keyword>
<dbReference type="GO" id="GO:0046654">
    <property type="term" value="P:tetrahydrofolate biosynthetic process"/>
    <property type="evidence" value="ECO:0007669"/>
    <property type="project" value="UniProtKB-UniPathway"/>
</dbReference>
<accession>B9JXV9</accession>
<keyword evidence="8" id="KW-0460">Magnesium</keyword>
<keyword evidence="6" id="KW-0547">Nucleotide-binding</keyword>
<dbReference type="STRING" id="311402.Avi_0024"/>
<reference evidence="11 12" key="1">
    <citation type="journal article" date="2009" name="J. Bacteriol.">
        <title>Genome sequences of three Agrobacterium biovars help elucidate the evolution of multichromosome genomes in bacteria.</title>
        <authorList>
            <person name="Slater S.C."/>
            <person name="Goldman B.S."/>
            <person name="Goodner B."/>
            <person name="Setubal J.C."/>
            <person name="Farrand S.K."/>
            <person name="Nester E.W."/>
            <person name="Burr T.J."/>
            <person name="Banta L."/>
            <person name="Dickerman A.W."/>
            <person name="Paulsen I."/>
            <person name="Otten L."/>
            <person name="Suen G."/>
            <person name="Welch R."/>
            <person name="Almeida N.F."/>
            <person name="Arnold F."/>
            <person name="Burton O.T."/>
            <person name="Du Z."/>
            <person name="Ewing A."/>
            <person name="Godsy E."/>
            <person name="Heisel S."/>
            <person name="Houmiel K.L."/>
            <person name="Jhaveri J."/>
            <person name="Lu J."/>
            <person name="Miller N.M."/>
            <person name="Norton S."/>
            <person name="Chen Q."/>
            <person name="Phoolcharoen W."/>
            <person name="Ohlin V."/>
            <person name="Ondrusek D."/>
            <person name="Pride N."/>
            <person name="Stricklin S.L."/>
            <person name="Sun J."/>
            <person name="Wheeler C."/>
            <person name="Wilson L."/>
            <person name="Zhu H."/>
            <person name="Wood D.W."/>
        </authorList>
    </citation>
    <scope>NUCLEOTIDE SEQUENCE [LARGE SCALE GENOMIC DNA]</scope>
    <source>
        <strain evidence="12">S4 / ATCC BAA-846</strain>
    </source>
</reference>
<evidence type="ECO:0000256" key="3">
    <source>
        <dbReference type="ARBA" id="ARBA00013025"/>
    </source>
</evidence>
<dbReference type="NCBIfam" id="TIGR01499">
    <property type="entry name" value="folC"/>
    <property type="match status" value="1"/>
</dbReference>